<sequence length="76" mass="8448">MLSLSARAIKFMIAMHGDNHGLTIPPGVVKTQVLLVVAQWRRSVEESQNLHVQVESFFFAGSKDADRAMLIGLRNL</sequence>
<dbReference type="RefSeq" id="XP_031909539.1">
    <property type="nucleotide sequence ID" value="XM_032055699.1"/>
</dbReference>
<dbReference type="AlphaFoldDB" id="A0A5N6SFH5"/>
<reference evidence="1 2" key="1">
    <citation type="submission" date="2019-04" db="EMBL/GenBank/DDBJ databases">
        <title>Friends and foes A comparative genomics study of 23 Aspergillus species from section Flavi.</title>
        <authorList>
            <consortium name="DOE Joint Genome Institute"/>
            <person name="Kjaerbolling I."/>
            <person name="Vesth T."/>
            <person name="Frisvad J.C."/>
            <person name="Nybo J.L."/>
            <person name="Theobald S."/>
            <person name="Kildgaard S."/>
            <person name="Isbrandt T."/>
            <person name="Kuo A."/>
            <person name="Sato A."/>
            <person name="Lyhne E.K."/>
            <person name="Kogle M.E."/>
            <person name="Wiebenga A."/>
            <person name="Kun R.S."/>
            <person name="Lubbers R.J."/>
            <person name="Makela M.R."/>
            <person name="Barry K."/>
            <person name="Chovatia M."/>
            <person name="Clum A."/>
            <person name="Daum C."/>
            <person name="Haridas S."/>
            <person name="He G."/>
            <person name="LaButti K."/>
            <person name="Lipzen A."/>
            <person name="Mondo S."/>
            <person name="Riley R."/>
            <person name="Salamov A."/>
            <person name="Simmons B.A."/>
            <person name="Magnuson J.K."/>
            <person name="Henrissat B."/>
            <person name="Mortensen U.H."/>
            <person name="Larsen T.O."/>
            <person name="Devries R.P."/>
            <person name="Grigoriev I.V."/>
            <person name="Machida M."/>
            <person name="Baker S.E."/>
            <person name="Andersen M.R."/>
        </authorList>
    </citation>
    <scope>NUCLEOTIDE SEQUENCE [LARGE SCALE GENOMIC DNA]</scope>
    <source>
        <strain evidence="1 2">CBS 117625</strain>
    </source>
</reference>
<gene>
    <name evidence="1" type="ORF">BDV38DRAFT_258141</name>
</gene>
<dbReference type="EMBL" id="ML743616">
    <property type="protein sequence ID" value="KAE8133476.1"/>
    <property type="molecule type" value="Genomic_DNA"/>
</dbReference>
<protein>
    <submittedName>
        <fullName evidence="1">Uncharacterized protein</fullName>
    </submittedName>
</protein>
<accession>A0A5N6SFH5</accession>
<dbReference type="Proteomes" id="UP000325672">
    <property type="component" value="Unassembled WGS sequence"/>
</dbReference>
<keyword evidence="2" id="KW-1185">Reference proteome</keyword>
<evidence type="ECO:0000313" key="1">
    <source>
        <dbReference type="EMBL" id="KAE8133476.1"/>
    </source>
</evidence>
<name>A0A5N6SFH5_ASPPS</name>
<organism evidence="1 2">
    <name type="scientific">Aspergillus pseudotamarii</name>
    <dbReference type="NCBI Taxonomy" id="132259"/>
    <lineage>
        <taxon>Eukaryota</taxon>
        <taxon>Fungi</taxon>
        <taxon>Dikarya</taxon>
        <taxon>Ascomycota</taxon>
        <taxon>Pezizomycotina</taxon>
        <taxon>Eurotiomycetes</taxon>
        <taxon>Eurotiomycetidae</taxon>
        <taxon>Eurotiales</taxon>
        <taxon>Aspergillaceae</taxon>
        <taxon>Aspergillus</taxon>
        <taxon>Aspergillus subgen. Circumdati</taxon>
    </lineage>
</organism>
<proteinExistence type="predicted"/>
<dbReference type="GeneID" id="43639909"/>
<evidence type="ECO:0000313" key="2">
    <source>
        <dbReference type="Proteomes" id="UP000325672"/>
    </source>
</evidence>